<evidence type="ECO:0000313" key="2">
    <source>
        <dbReference type="Proteomes" id="UP000314294"/>
    </source>
</evidence>
<proteinExistence type="predicted"/>
<evidence type="ECO:0000313" key="1">
    <source>
        <dbReference type="EMBL" id="TNN65722.1"/>
    </source>
</evidence>
<protein>
    <submittedName>
        <fullName evidence="1">Uncharacterized protein</fullName>
    </submittedName>
</protein>
<dbReference type="Proteomes" id="UP000314294">
    <property type="component" value="Unassembled WGS sequence"/>
</dbReference>
<accession>A0A4Z2HLQ7</accession>
<dbReference type="AlphaFoldDB" id="A0A4Z2HLQ7"/>
<name>A0A4Z2HLQ7_9TELE</name>
<organism evidence="1 2">
    <name type="scientific">Liparis tanakae</name>
    <name type="common">Tanaka's snailfish</name>
    <dbReference type="NCBI Taxonomy" id="230148"/>
    <lineage>
        <taxon>Eukaryota</taxon>
        <taxon>Metazoa</taxon>
        <taxon>Chordata</taxon>
        <taxon>Craniata</taxon>
        <taxon>Vertebrata</taxon>
        <taxon>Euteleostomi</taxon>
        <taxon>Actinopterygii</taxon>
        <taxon>Neopterygii</taxon>
        <taxon>Teleostei</taxon>
        <taxon>Neoteleostei</taxon>
        <taxon>Acanthomorphata</taxon>
        <taxon>Eupercaria</taxon>
        <taxon>Perciformes</taxon>
        <taxon>Cottioidei</taxon>
        <taxon>Cottales</taxon>
        <taxon>Liparidae</taxon>
        <taxon>Liparis</taxon>
    </lineage>
</organism>
<sequence>MDRLIWVVECKTPASSKPTDESHLAREHFKSSSELAGETLSSCQDERSCQATSFGLRGRTVSQPGDGWVAGWVDERVDAVLGGREHKTTEHDSRKRRLMVYSWCRKIQKYQMFCWSFQPHLMASIGTGKRCLRVRRSPLLTAVLSGAPADPAEPVAVLCQRLRQGEPLTPRPHDPCP</sequence>
<reference evidence="1 2" key="1">
    <citation type="submission" date="2019-03" db="EMBL/GenBank/DDBJ databases">
        <title>First draft genome of Liparis tanakae, snailfish: a comprehensive survey of snailfish specific genes.</title>
        <authorList>
            <person name="Kim W."/>
            <person name="Song I."/>
            <person name="Jeong J.-H."/>
            <person name="Kim D."/>
            <person name="Kim S."/>
            <person name="Ryu S."/>
            <person name="Song J.Y."/>
            <person name="Lee S.K."/>
        </authorList>
    </citation>
    <scope>NUCLEOTIDE SEQUENCE [LARGE SCALE GENOMIC DNA]</scope>
    <source>
        <tissue evidence="1">Muscle</tissue>
    </source>
</reference>
<dbReference type="EMBL" id="SRLO01000230">
    <property type="protein sequence ID" value="TNN65722.1"/>
    <property type="molecule type" value="Genomic_DNA"/>
</dbReference>
<keyword evidence="2" id="KW-1185">Reference proteome</keyword>
<comment type="caution">
    <text evidence="1">The sequence shown here is derived from an EMBL/GenBank/DDBJ whole genome shotgun (WGS) entry which is preliminary data.</text>
</comment>
<gene>
    <name evidence="1" type="ORF">EYF80_024015</name>
</gene>